<evidence type="ECO:0000313" key="1">
    <source>
        <dbReference type="EMBL" id="KAJ8939607.1"/>
    </source>
</evidence>
<dbReference type="EMBL" id="JAPWTK010000480">
    <property type="protein sequence ID" value="KAJ8939607.1"/>
    <property type="molecule type" value="Genomic_DNA"/>
</dbReference>
<proteinExistence type="predicted"/>
<name>A0AAV8XM59_9CUCU</name>
<dbReference type="AlphaFoldDB" id="A0AAV8XM59"/>
<accession>A0AAV8XM59</accession>
<protein>
    <submittedName>
        <fullName evidence="1">Uncharacterized protein</fullName>
    </submittedName>
</protein>
<organism evidence="1 2">
    <name type="scientific">Aromia moschata</name>
    <dbReference type="NCBI Taxonomy" id="1265417"/>
    <lineage>
        <taxon>Eukaryota</taxon>
        <taxon>Metazoa</taxon>
        <taxon>Ecdysozoa</taxon>
        <taxon>Arthropoda</taxon>
        <taxon>Hexapoda</taxon>
        <taxon>Insecta</taxon>
        <taxon>Pterygota</taxon>
        <taxon>Neoptera</taxon>
        <taxon>Endopterygota</taxon>
        <taxon>Coleoptera</taxon>
        <taxon>Polyphaga</taxon>
        <taxon>Cucujiformia</taxon>
        <taxon>Chrysomeloidea</taxon>
        <taxon>Cerambycidae</taxon>
        <taxon>Cerambycinae</taxon>
        <taxon>Callichromatini</taxon>
        <taxon>Aromia</taxon>
    </lineage>
</organism>
<gene>
    <name evidence="1" type="ORF">NQ318_012330</name>
</gene>
<dbReference type="Proteomes" id="UP001162162">
    <property type="component" value="Unassembled WGS sequence"/>
</dbReference>
<comment type="caution">
    <text evidence="1">The sequence shown here is derived from an EMBL/GenBank/DDBJ whole genome shotgun (WGS) entry which is preliminary data.</text>
</comment>
<reference evidence="1" key="1">
    <citation type="journal article" date="2023" name="Insect Mol. Biol.">
        <title>Genome sequencing provides insights into the evolution of gene families encoding plant cell wall-degrading enzymes in longhorned beetles.</title>
        <authorList>
            <person name="Shin N.R."/>
            <person name="Okamura Y."/>
            <person name="Kirsch R."/>
            <person name="Pauchet Y."/>
        </authorList>
    </citation>
    <scope>NUCLEOTIDE SEQUENCE</scope>
    <source>
        <strain evidence="1">AMC_N1</strain>
    </source>
</reference>
<keyword evidence="2" id="KW-1185">Reference proteome</keyword>
<evidence type="ECO:0000313" key="2">
    <source>
        <dbReference type="Proteomes" id="UP001162162"/>
    </source>
</evidence>
<sequence>MEERVCMCGYCTKEVGDILKHGCFKFNEEYIYDIVVNDEIVMMNGKGQMEIFEGPIGKKAAQHSELTKAILDFIKEPVSQTSPDLLVLMDF</sequence>